<dbReference type="InterPro" id="IPR034706">
    <property type="entry name" value="CpoB"/>
</dbReference>
<accession>A0ABX0V2L8</accession>
<name>A0ABX0V2L8_9HYPH</name>
<dbReference type="RefSeq" id="WP_166954797.1">
    <property type="nucleotide sequence ID" value="NZ_JAASQI010000008.1"/>
</dbReference>
<evidence type="ECO:0000256" key="2">
    <source>
        <dbReference type="SAM" id="MobiDB-lite"/>
    </source>
</evidence>
<dbReference type="EMBL" id="JAASQI010000008">
    <property type="protein sequence ID" value="NIJ59463.1"/>
    <property type="molecule type" value="Genomic_DNA"/>
</dbReference>
<dbReference type="SMART" id="SM00028">
    <property type="entry name" value="TPR"/>
    <property type="match status" value="3"/>
</dbReference>
<keyword evidence="1" id="KW-0132">Cell division</keyword>
<keyword evidence="4" id="KW-1185">Reference proteome</keyword>
<dbReference type="InterPro" id="IPR019734">
    <property type="entry name" value="TPR_rpt"/>
</dbReference>
<feature type="region of interest" description="Disordered" evidence="2">
    <location>
        <begin position="186"/>
        <end position="223"/>
    </location>
</feature>
<gene>
    <name evidence="1" type="primary">cpoB</name>
    <name evidence="3" type="ORF">FHS82_003318</name>
</gene>
<dbReference type="InterPro" id="IPR006311">
    <property type="entry name" value="TAT_signal"/>
</dbReference>
<dbReference type="InterPro" id="IPR011990">
    <property type="entry name" value="TPR-like_helical_dom_sf"/>
</dbReference>
<comment type="function">
    <text evidence="1">Mediates coordination of peptidoglycan synthesis and outer membrane constriction during cell division.</text>
</comment>
<dbReference type="Proteomes" id="UP001429580">
    <property type="component" value="Unassembled WGS sequence"/>
</dbReference>
<dbReference type="NCBIfam" id="TIGR02795">
    <property type="entry name" value="tol_pal_ybgF"/>
    <property type="match status" value="1"/>
</dbReference>
<feature type="coiled-coil region" evidence="1">
    <location>
        <begin position="44"/>
        <end position="78"/>
    </location>
</feature>
<feature type="region of interest" description="Disordered" evidence="2">
    <location>
        <begin position="84"/>
        <end position="159"/>
    </location>
</feature>
<comment type="caution">
    <text evidence="3">The sequence shown here is derived from an EMBL/GenBank/DDBJ whole genome shotgun (WGS) entry which is preliminary data.</text>
</comment>
<dbReference type="Pfam" id="PF13174">
    <property type="entry name" value="TPR_6"/>
    <property type="match status" value="2"/>
</dbReference>
<dbReference type="SUPFAM" id="SSF48452">
    <property type="entry name" value="TPR-like"/>
    <property type="match status" value="1"/>
</dbReference>
<protein>
    <recommendedName>
        <fullName evidence="1">Cell division coordinator CpoB</fullName>
    </recommendedName>
</protein>
<dbReference type="InterPro" id="IPR014162">
    <property type="entry name" value="CpoB_C"/>
</dbReference>
<dbReference type="Gene3D" id="1.25.40.10">
    <property type="entry name" value="Tetratricopeptide repeat domain"/>
    <property type="match status" value="1"/>
</dbReference>
<proteinExistence type="inferred from homology"/>
<dbReference type="HAMAP" id="MF_02066">
    <property type="entry name" value="CpoB"/>
    <property type="match status" value="1"/>
</dbReference>
<keyword evidence="1" id="KW-0574">Periplasm</keyword>
<sequence length="348" mass="36895" precursor="true">MTARRLFFSRAGLALAALVLPALLLVAAALPARAQDSTDFFLRLNRLENQVRELSGTVEKLQFENRRLQDQLKRFQEDVEFRFQEQQGSGAQPAPPKQKRSDLGPQDASPTIQATTPAPPASSLPADAAAAGTEMPAQPEGEAVAAAGESTEKRAEPQVNASIAGEQPAGSFAGPGRPLDLGAVAGVASRQSRNGSATASDGTAGAEDAAPIPSVAATAPGDPRASYDAAVALMRRQAYEEAEMSFRQFLQSHPRDKLAPDATFNLGESYFFRGRYREAAEQYLKLSTAYADSPRVPEGMLKLGMSLDALGARDQACATFSETTRKFPNVGADVKAALGRARSRANCA</sequence>
<comment type="subcellular location">
    <subcellularLocation>
        <location evidence="1">Periplasm</location>
    </subcellularLocation>
</comment>
<reference evidence="3 4" key="1">
    <citation type="submission" date="2020-03" db="EMBL/GenBank/DDBJ databases">
        <title>Genomic Encyclopedia of Type Strains, Phase IV (KMG-IV): sequencing the most valuable type-strain genomes for metagenomic binning, comparative biology and taxonomic classification.</title>
        <authorList>
            <person name="Goeker M."/>
        </authorList>
    </citation>
    <scope>NUCLEOTIDE SEQUENCE [LARGE SCALE GENOMIC DNA]</scope>
    <source>
        <strain evidence="3 4">DSM 103870</strain>
    </source>
</reference>
<evidence type="ECO:0000313" key="4">
    <source>
        <dbReference type="Proteomes" id="UP001429580"/>
    </source>
</evidence>
<evidence type="ECO:0000256" key="1">
    <source>
        <dbReference type="HAMAP-Rule" id="MF_02066"/>
    </source>
</evidence>
<evidence type="ECO:0000313" key="3">
    <source>
        <dbReference type="EMBL" id="NIJ59463.1"/>
    </source>
</evidence>
<organism evidence="3 4">
    <name type="scientific">Pseudochelatococcus lubricantis</name>
    <dbReference type="NCBI Taxonomy" id="1538102"/>
    <lineage>
        <taxon>Bacteria</taxon>
        <taxon>Pseudomonadati</taxon>
        <taxon>Pseudomonadota</taxon>
        <taxon>Alphaproteobacteria</taxon>
        <taxon>Hyphomicrobiales</taxon>
        <taxon>Chelatococcaceae</taxon>
        <taxon>Pseudochelatococcus</taxon>
    </lineage>
</organism>
<feature type="compositionally biased region" description="Low complexity" evidence="2">
    <location>
        <begin position="196"/>
        <end position="210"/>
    </location>
</feature>
<dbReference type="PROSITE" id="PS51318">
    <property type="entry name" value="TAT"/>
    <property type="match status" value="1"/>
</dbReference>
<feature type="chain" id="PRO_5044947550" description="Cell division coordinator CpoB" evidence="1">
    <location>
        <begin position="35"/>
        <end position="348"/>
    </location>
</feature>
<comment type="similarity">
    <text evidence="1">Belongs to the CpoB family.</text>
</comment>
<feature type="signal peptide" evidence="1">
    <location>
        <begin position="1"/>
        <end position="34"/>
    </location>
</feature>
<keyword evidence="1" id="KW-0732">Signal</keyword>
<keyword evidence="1" id="KW-0175">Coiled coil</keyword>
<keyword evidence="1" id="KW-0131">Cell cycle</keyword>